<comment type="similarity">
    <text evidence="2">Belongs to the glycosyl hydrolase 29 family.</text>
</comment>
<keyword evidence="5 9" id="KW-0378">Hydrolase</keyword>
<name>A0ABS2N2W4_9BACI</name>
<dbReference type="Pfam" id="PF01120">
    <property type="entry name" value="Alpha_L_fucos"/>
    <property type="match status" value="1"/>
</dbReference>
<dbReference type="PANTHER" id="PTHR10030">
    <property type="entry name" value="ALPHA-L-FUCOSIDASE"/>
    <property type="match status" value="1"/>
</dbReference>
<keyword evidence="6 9" id="KW-0326">Glycosidase</keyword>
<evidence type="ECO:0000256" key="6">
    <source>
        <dbReference type="ARBA" id="ARBA00023295"/>
    </source>
</evidence>
<dbReference type="Pfam" id="PF16757">
    <property type="entry name" value="Fucosidase_C"/>
    <property type="match status" value="1"/>
</dbReference>
<gene>
    <name evidence="9" type="ORF">JOC48_002951</name>
</gene>
<evidence type="ECO:0000256" key="3">
    <source>
        <dbReference type="ARBA" id="ARBA00012662"/>
    </source>
</evidence>
<dbReference type="GO" id="GO:0004560">
    <property type="term" value="F:alpha-L-fucosidase activity"/>
    <property type="evidence" value="ECO:0007669"/>
    <property type="project" value="UniProtKB-EC"/>
</dbReference>
<sequence>MMDQHSKISDYLKEIDRVIIEGKYDDDWDSLSNYQLAKWYRNAKFGIFIHWGVYSVPAFGNEWYSRNMYIQGSKEYEHHIKTYGNHKEFGYKDFIPMFQAEQFSAEEWAELFKEAGARYVMPVAEHHDGFQMYKSDFSHFNAYEMGPKRDILGELGDALAKRDIPLCASTHRIEHWFFMGRGKEFDSDIKEPLERGDFYWPAMPEPNHQDLFSPSPTQEFLEDWLIRTCEIVDRYRPKIMYFDWWIQHHAVKPYLKKFSAYYYNRAEEWGMDVAINYKHDAFMFGTAVVDIERGQFADQKPYFWQTDTSVAKNSWCYTENNDYKKAKEIICDLVDIVSKNGSLLLNIGPKADGTIPAADKAILLEIGEWLKVNGEAIYDSKVWRKSGEGPIKIQEGQFTDKESKEFTSEDIRFTVKGSYLYATVLNYPEDGKVNIHSLAEKDASKLPHFHGIIKDVSILGFNEKPSWKRTEKGLEITTNQVSSDKPVVFKLLID</sequence>
<evidence type="ECO:0000259" key="7">
    <source>
        <dbReference type="Pfam" id="PF01120"/>
    </source>
</evidence>
<dbReference type="InterPro" id="IPR016286">
    <property type="entry name" value="FUC_metazoa-typ"/>
</dbReference>
<feature type="domain" description="Glycoside hydrolase family 29 N-terminal" evidence="7">
    <location>
        <begin position="21"/>
        <end position="375"/>
    </location>
</feature>
<dbReference type="RefSeq" id="WP_239584384.1">
    <property type="nucleotide sequence ID" value="NZ_JAFBDR010000017.1"/>
</dbReference>
<evidence type="ECO:0000259" key="8">
    <source>
        <dbReference type="Pfam" id="PF16757"/>
    </source>
</evidence>
<dbReference type="PANTHER" id="PTHR10030:SF37">
    <property type="entry name" value="ALPHA-L-FUCOSIDASE-RELATED"/>
    <property type="match status" value="1"/>
</dbReference>
<comment type="caution">
    <text evidence="9">The sequence shown here is derived from an EMBL/GenBank/DDBJ whole genome shotgun (WGS) entry which is preliminary data.</text>
</comment>
<reference evidence="9 10" key="1">
    <citation type="submission" date="2021-01" db="EMBL/GenBank/DDBJ databases">
        <title>Genomic Encyclopedia of Type Strains, Phase IV (KMG-IV): sequencing the most valuable type-strain genomes for metagenomic binning, comparative biology and taxonomic classification.</title>
        <authorList>
            <person name="Goeker M."/>
        </authorList>
    </citation>
    <scope>NUCLEOTIDE SEQUENCE [LARGE SCALE GENOMIC DNA]</scope>
    <source>
        <strain evidence="9 10">DSM 23711</strain>
    </source>
</reference>
<dbReference type="Gene3D" id="2.60.40.1180">
    <property type="entry name" value="Golgi alpha-mannosidase II"/>
    <property type="match status" value="1"/>
</dbReference>
<protein>
    <recommendedName>
        <fullName evidence="3">alpha-L-fucosidase</fullName>
        <ecNumber evidence="3">3.2.1.51</ecNumber>
    </recommendedName>
</protein>
<dbReference type="PIRSF" id="PIRSF001092">
    <property type="entry name" value="Alpha-L-fucosidase"/>
    <property type="match status" value="1"/>
</dbReference>
<dbReference type="InterPro" id="IPR057739">
    <property type="entry name" value="Glyco_hydro_29_N"/>
</dbReference>
<dbReference type="SMART" id="SM00812">
    <property type="entry name" value="Alpha_L_fucos"/>
    <property type="match status" value="1"/>
</dbReference>
<evidence type="ECO:0000313" key="9">
    <source>
        <dbReference type="EMBL" id="MBM7572447.1"/>
    </source>
</evidence>
<dbReference type="SUPFAM" id="SSF51445">
    <property type="entry name" value="(Trans)glycosidases"/>
    <property type="match status" value="1"/>
</dbReference>
<dbReference type="Proteomes" id="UP001296943">
    <property type="component" value="Unassembled WGS sequence"/>
</dbReference>
<evidence type="ECO:0000313" key="10">
    <source>
        <dbReference type="Proteomes" id="UP001296943"/>
    </source>
</evidence>
<evidence type="ECO:0000256" key="4">
    <source>
        <dbReference type="ARBA" id="ARBA00022729"/>
    </source>
</evidence>
<comment type="function">
    <text evidence="1">Alpha-L-fucosidase is responsible for hydrolyzing the alpha-1,6-linked fucose joined to the reducing-end N-acetylglucosamine of the carbohydrate moieties of glycoproteins.</text>
</comment>
<evidence type="ECO:0000256" key="1">
    <source>
        <dbReference type="ARBA" id="ARBA00004071"/>
    </source>
</evidence>
<dbReference type="EMBL" id="JAFBDR010000017">
    <property type="protein sequence ID" value="MBM7572447.1"/>
    <property type="molecule type" value="Genomic_DNA"/>
</dbReference>
<proteinExistence type="inferred from homology"/>
<dbReference type="EC" id="3.2.1.51" evidence="3"/>
<organism evidence="9 10">
    <name type="scientific">Aquibacillus albus</name>
    <dbReference type="NCBI Taxonomy" id="1168171"/>
    <lineage>
        <taxon>Bacteria</taxon>
        <taxon>Bacillati</taxon>
        <taxon>Bacillota</taxon>
        <taxon>Bacilli</taxon>
        <taxon>Bacillales</taxon>
        <taxon>Bacillaceae</taxon>
        <taxon>Aquibacillus</taxon>
    </lineage>
</organism>
<keyword evidence="4" id="KW-0732">Signal</keyword>
<feature type="domain" description="Alpha-L-fucosidase C-terminal" evidence="8">
    <location>
        <begin position="405"/>
        <end position="485"/>
    </location>
</feature>
<dbReference type="InterPro" id="IPR000933">
    <property type="entry name" value="Glyco_hydro_29"/>
</dbReference>
<dbReference type="InterPro" id="IPR017853">
    <property type="entry name" value="GH"/>
</dbReference>
<dbReference type="PRINTS" id="PR00741">
    <property type="entry name" value="GLHYDRLASE29"/>
</dbReference>
<keyword evidence="10" id="KW-1185">Reference proteome</keyword>
<dbReference type="Gene3D" id="3.20.20.80">
    <property type="entry name" value="Glycosidases"/>
    <property type="match status" value="1"/>
</dbReference>
<evidence type="ECO:0000256" key="5">
    <source>
        <dbReference type="ARBA" id="ARBA00022801"/>
    </source>
</evidence>
<accession>A0ABS2N2W4</accession>
<dbReference type="InterPro" id="IPR031919">
    <property type="entry name" value="Fucosidase_C"/>
</dbReference>
<evidence type="ECO:0000256" key="2">
    <source>
        <dbReference type="ARBA" id="ARBA00007951"/>
    </source>
</evidence>
<dbReference type="InterPro" id="IPR013780">
    <property type="entry name" value="Glyco_hydro_b"/>
</dbReference>